<dbReference type="AlphaFoldDB" id="A0ABD6E8T9"/>
<protein>
    <submittedName>
        <fullName evidence="1">Uncharacterized protein</fullName>
    </submittedName>
</protein>
<comment type="caution">
    <text evidence="1">The sequence shown here is derived from an EMBL/GenBank/DDBJ whole genome shotgun (WGS) entry which is preliminary data.</text>
</comment>
<evidence type="ECO:0000313" key="1">
    <source>
        <dbReference type="EMBL" id="MFH4974574.1"/>
    </source>
</evidence>
<organism evidence="1 2">
    <name type="scientific">Gnathostoma spinigerum</name>
    <dbReference type="NCBI Taxonomy" id="75299"/>
    <lineage>
        <taxon>Eukaryota</taxon>
        <taxon>Metazoa</taxon>
        <taxon>Ecdysozoa</taxon>
        <taxon>Nematoda</taxon>
        <taxon>Chromadorea</taxon>
        <taxon>Rhabditida</taxon>
        <taxon>Spirurina</taxon>
        <taxon>Gnathostomatomorpha</taxon>
        <taxon>Gnathostomatoidea</taxon>
        <taxon>Gnathostomatidae</taxon>
        <taxon>Gnathostoma</taxon>
    </lineage>
</organism>
<gene>
    <name evidence="1" type="ORF">AB6A40_001283</name>
</gene>
<sequence>MKKCRQQRRTRRNGEGHLAVAITLRYSSSTECTGLHIFRVDINRAQMRCTSKAPGGRARRVGYEVTMPGLNGRYQSKVELSCSKLQVFQQIYHIPNDEMVFQ</sequence>
<dbReference type="Proteomes" id="UP001608902">
    <property type="component" value="Unassembled WGS sequence"/>
</dbReference>
<dbReference type="EMBL" id="JBGFUD010000462">
    <property type="protein sequence ID" value="MFH4974574.1"/>
    <property type="molecule type" value="Genomic_DNA"/>
</dbReference>
<name>A0ABD6E8T9_9BILA</name>
<accession>A0ABD6E8T9</accession>
<evidence type="ECO:0000313" key="2">
    <source>
        <dbReference type="Proteomes" id="UP001608902"/>
    </source>
</evidence>
<reference evidence="1 2" key="1">
    <citation type="submission" date="2024-08" db="EMBL/GenBank/DDBJ databases">
        <title>Gnathostoma spinigerum genome.</title>
        <authorList>
            <person name="Gonzalez-Bertolin B."/>
            <person name="Monzon S."/>
            <person name="Zaballos A."/>
            <person name="Jimenez P."/>
            <person name="Dekumyoy P."/>
            <person name="Varona S."/>
            <person name="Cuesta I."/>
            <person name="Sumanam S."/>
            <person name="Adisakwattana P."/>
            <person name="Gasser R.B."/>
            <person name="Hernandez-Gonzalez A."/>
            <person name="Young N.D."/>
            <person name="Perteguer M.J."/>
        </authorList>
    </citation>
    <scope>NUCLEOTIDE SEQUENCE [LARGE SCALE GENOMIC DNA]</scope>
    <source>
        <strain evidence="1">AL3</strain>
        <tissue evidence="1">Liver</tissue>
    </source>
</reference>
<keyword evidence="2" id="KW-1185">Reference proteome</keyword>
<proteinExistence type="predicted"/>